<gene>
    <name evidence="1" type="ORF">FA95DRAFT_1571599</name>
</gene>
<proteinExistence type="predicted"/>
<accession>A0ACB8RYJ3</accession>
<sequence length="600" mass="66941">MHDRADTAAQETSQAPHGLDTRSPITRIPPESLREILLYFIKSQVKPPQTHEATAYVPSIIASQVCCSWRSLALREKVFWTHISLPEAAPWVKLFLKRSGQLPISVYFGCSEDAWEERRYQIAGYRALQDIPRLRAVYLVDIMDRDYVWEYRHALVRALTMSHAPQLEEFSMTEISMPKPETGQRLFLDSPPPRLRRIVFTDVRVDPASSVFRATSLTSLSIGFCNIRTENFVEFLVTVLAGLPALEEFYSEEALCNGSFCSTTNATASPLPVAKLHHLRKFHLSHDWPDVLQVAQHLDLRFNTNTTISLHLENQEKTVMGQQYANGDDLVPSLAAAVARIAQGAGICFNRFSLSSDSCRVSADASSPSPKDLQSHIKFKLSVDIVEKILSHDREERDFDAWVRMPCLHDVKVLTIAKSRLMGRNLIRNMSVASAPGIPVMFSGVQELHFERLTLYHDPSAFVLPPPAAPALPTGKKIFNSSIMRMVQLRTELGYQTRLVFNQCSATKQTIDAMRAVLGDEVVQWEGGYEAEDSTGDGEDDSDNVYGVVSGGDLDEDSGEDDEDSGEDDEDSGEEGSDDSDSGEESCEGSDEVMVKNEMK</sequence>
<name>A0ACB8RYJ3_9AGAM</name>
<dbReference type="EMBL" id="MU275880">
    <property type="protein sequence ID" value="KAI0048918.1"/>
    <property type="molecule type" value="Genomic_DNA"/>
</dbReference>
<evidence type="ECO:0000313" key="1">
    <source>
        <dbReference type="EMBL" id="KAI0048918.1"/>
    </source>
</evidence>
<comment type="caution">
    <text evidence="1">The sequence shown here is derived from an EMBL/GenBank/DDBJ whole genome shotgun (WGS) entry which is preliminary data.</text>
</comment>
<organism evidence="1 2">
    <name type="scientific">Auriscalpium vulgare</name>
    <dbReference type="NCBI Taxonomy" id="40419"/>
    <lineage>
        <taxon>Eukaryota</taxon>
        <taxon>Fungi</taxon>
        <taxon>Dikarya</taxon>
        <taxon>Basidiomycota</taxon>
        <taxon>Agaricomycotina</taxon>
        <taxon>Agaricomycetes</taxon>
        <taxon>Russulales</taxon>
        <taxon>Auriscalpiaceae</taxon>
        <taxon>Auriscalpium</taxon>
    </lineage>
</organism>
<evidence type="ECO:0000313" key="2">
    <source>
        <dbReference type="Proteomes" id="UP000814033"/>
    </source>
</evidence>
<reference evidence="1" key="1">
    <citation type="submission" date="2021-02" db="EMBL/GenBank/DDBJ databases">
        <authorList>
            <consortium name="DOE Joint Genome Institute"/>
            <person name="Ahrendt S."/>
            <person name="Looney B.P."/>
            <person name="Miyauchi S."/>
            <person name="Morin E."/>
            <person name="Drula E."/>
            <person name="Courty P.E."/>
            <person name="Chicoki N."/>
            <person name="Fauchery L."/>
            <person name="Kohler A."/>
            <person name="Kuo A."/>
            <person name="Labutti K."/>
            <person name="Pangilinan J."/>
            <person name="Lipzen A."/>
            <person name="Riley R."/>
            <person name="Andreopoulos W."/>
            <person name="He G."/>
            <person name="Johnson J."/>
            <person name="Barry K.W."/>
            <person name="Grigoriev I.V."/>
            <person name="Nagy L."/>
            <person name="Hibbett D."/>
            <person name="Henrissat B."/>
            <person name="Matheny P.B."/>
            <person name="Labbe J."/>
            <person name="Martin F."/>
        </authorList>
    </citation>
    <scope>NUCLEOTIDE SEQUENCE</scope>
    <source>
        <strain evidence="1">FP105234-sp</strain>
    </source>
</reference>
<dbReference type="Proteomes" id="UP000814033">
    <property type="component" value="Unassembled WGS sequence"/>
</dbReference>
<protein>
    <submittedName>
        <fullName evidence="1">Uncharacterized protein</fullName>
    </submittedName>
</protein>
<reference evidence="1" key="2">
    <citation type="journal article" date="2022" name="New Phytol.">
        <title>Evolutionary transition to the ectomycorrhizal habit in the genomes of a hyperdiverse lineage of mushroom-forming fungi.</title>
        <authorList>
            <person name="Looney B."/>
            <person name="Miyauchi S."/>
            <person name="Morin E."/>
            <person name="Drula E."/>
            <person name="Courty P.E."/>
            <person name="Kohler A."/>
            <person name="Kuo A."/>
            <person name="LaButti K."/>
            <person name="Pangilinan J."/>
            <person name="Lipzen A."/>
            <person name="Riley R."/>
            <person name="Andreopoulos W."/>
            <person name="He G."/>
            <person name="Johnson J."/>
            <person name="Nolan M."/>
            <person name="Tritt A."/>
            <person name="Barry K.W."/>
            <person name="Grigoriev I.V."/>
            <person name="Nagy L.G."/>
            <person name="Hibbett D."/>
            <person name="Henrissat B."/>
            <person name="Matheny P.B."/>
            <person name="Labbe J."/>
            <person name="Martin F.M."/>
        </authorList>
    </citation>
    <scope>NUCLEOTIDE SEQUENCE</scope>
    <source>
        <strain evidence="1">FP105234-sp</strain>
    </source>
</reference>
<keyword evidence="2" id="KW-1185">Reference proteome</keyword>